<reference evidence="2 3" key="1">
    <citation type="submission" date="2019-09" db="EMBL/GenBank/DDBJ databases">
        <title>A chromosome-level genome assembly of the Chinese tupelo Nyssa sinensis.</title>
        <authorList>
            <person name="Yang X."/>
            <person name="Kang M."/>
            <person name="Yang Y."/>
            <person name="Xiong H."/>
            <person name="Wang M."/>
            <person name="Zhang Z."/>
            <person name="Wang Z."/>
            <person name="Wu H."/>
            <person name="Ma T."/>
            <person name="Liu J."/>
            <person name="Xi Z."/>
        </authorList>
    </citation>
    <scope>NUCLEOTIDE SEQUENCE [LARGE SCALE GENOMIC DNA]</scope>
    <source>
        <strain evidence="2">J267</strain>
        <tissue evidence="2">Leaf</tissue>
    </source>
</reference>
<name>A0A5J5AKE0_9ASTE</name>
<gene>
    <name evidence="2" type="ORF">F0562_005819</name>
</gene>
<dbReference type="EMBL" id="CM018043">
    <property type="protein sequence ID" value="KAA8531110.1"/>
    <property type="molecule type" value="Genomic_DNA"/>
</dbReference>
<protein>
    <recommendedName>
        <fullName evidence="4">Knottin scorpion toxin-like domain-containing protein</fullName>
    </recommendedName>
</protein>
<keyword evidence="3" id="KW-1185">Reference proteome</keyword>
<evidence type="ECO:0000313" key="2">
    <source>
        <dbReference type="EMBL" id="KAA8531110.1"/>
    </source>
</evidence>
<evidence type="ECO:0008006" key="4">
    <source>
        <dbReference type="Google" id="ProtNLM"/>
    </source>
</evidence>
<feature type="chain" id="PRO_5023827523" description="Knottin scorpion toxin-like domain-containing protein" evidence="1">
    <location>
        <begin position="20"/>
        <end position="72"/>
    </location>
</feature>
<accession>A0A5J5AKE0</accession>
<evidence type="ECO:0000313" key="3">
    <source>
        <dbReference type="Proteomes" id="UP000325577"/>
    </source>
</evidence>
<organism evidence="2 3">
    <name type="scientific">Nyssa sinensis</name>
    <dbReference type="NCBI Taxonomy" id="561372"/>
    <lineage>
        <taxon>Eukaryota</taxon>
        <taxon>Viridiplantae</taxon>
        <taxon>Streptophyta</taxon>
        <taxon>Embryophyta</taxon>
        <taxon>Tracheophyta</taxon>
        <taxon>Spermatophyta</taxon>
        <taxon>Magnoliopsida</taxon>
        <taxon>eudicotyledons</taxon>
        <taxon>Gunneridae</taxon>
        <taxon>Pentapetalae</taxon>
        <taxon>asterids</taxon>
        <taxon>Cornales</taxon>
        <taxon>Nyssaceae</taxon>
        <taxon>Nyssa</taxon>
    </lineage>
</organism>
<evidence type="ECO:0000256" key="1">
    <source>
        <dbReference type="SAM" id="SignalP"/>
    </source>
</evidence>
<feature type="signal peptide" evidence="1">
    <location>
        <begin position="1"/>
        <end position="19"/>
    </location>
</feature>
<dbReference type="AlphaFoldDB" id="A0A5J5AKE0"/>
<proteinExistence type="predicted"/>
<sequence>MKNLSVFSILLLVLFIAAGSEVMMGEACEEQFSFGAEFCDAKTCENMCIKKRGRNAKGRCKLIDTCFCQYPC</sequence>
<dbReference type="Proteomes" id="UP000325577">
    <property type="component" value="Linkage Group LG2"/>
</dbReference>
<dbReference type="OrthoDB" id="1724356at2759"/>
<keyword evidence="1" id="KW-0732">Signal</keyword>